<feature type="transmembrane region" description="Helical" evidence="13">
    <location>
        <begin position="334"/>
        <end position="360"/>
    </location>
</feature>
<keyword evidence="3 12" id="KW-0813">Transport</keyword>
<dbReference type="Gene3D" id="1.10.287.770">
    <property type="entry name" value="YojJ-like"/>
    <property type="match status" value="1"/>
</dbReference>
<comment type="caution">
    <text evidence="14">The sequence shown here is derived from an EMBL/GenBank/DDBJ whole genome shotgun (WGS) entry which is preliminary data.</text>
</comment>
<keyword evidence="11 12" id="KW-0407">Ion channel</keyword>
<organism evidence="14 15">
    <name type="scientific">Tenebrio molitor</name>
    <name type="common">Yellow mealworm beetle</name>
    <dbReference type="NCBI Taxonomy" id="7067"/>
    <lineage>
        <taxon>Eukaryota</taxon>
        <taxon>Metazoa</taxon>
        <taxon>Ecdysozoa</taxon>
        <taxon>Arthropoda</taxon>
        <taxon>Hexapoda</taxon>
        <taxon>Insecta</taxon>
        <taxon>Pterygota</taxon>
        <taxon>Neoptera</taxon>
        <taxon>Endopterygota</taxon>
        <taxon>Coleoptera</taxon>
        <taxon>Polyphaga</taxon>
        <taxon>Cucujiformia</taxon>
        <taxon>Tenebrionidae</taxon>
        <taxon>Tenebrio</taxon>
    </lineage>
</organism>
<dbReference type="InterPro" id="IPR020903">
    <property type="entry name" value="ENaC_CS"/>
</dbReference>
<evidence type="ECO:0000256" key="13">
    <source>
        <dbReference type="SAM" id="Phobius"/>
    </source>
</evidence>
<name>A0A8J6HTH2_TENMO</name>
<dbReference type="Gene3D" id="1.10.287.820">
    <property type="entry name" value="Acid-sensing ion channel domain"/>
    <property type="match status" value="1"/>
</dbReference>
<evidence type="ECO:0000313" key="15">
    <source>
        <dbReference type="Proteomes" id="UP000719412"/>
    </source>
</evidence>
<dbReference type="PANTHER" id="PTHR11690:SF288">
    <property type="entry name" value="AMILORIDE-SENSITIVE NA+ CHANNEL-RELATED"/>
    <property type="match status" value="1"/>
</dbReference>
<evidence type="ECO:0000256" key="4">
    <source>
        <dbReference type="ARBA" id="ARBA00022461"/>
    </source>
</evidence>
<keyword evidence="15" id="KW-1185">Reference proteome</keyword>
<dbReference type="InterPro" id="IPR001873">
    <property type="entry name" value="ENaC"/>
</dbReference>
<protein>
    <submittedName>
        <fullName evidence="14">Uncharacterized protein</fullName>
    </submittedName>
</protein>
<keyword evidence="9 13" id="KW-0472">Membrane</keyword>
<sequence length="693" mass="80528">MTVSDINIELNHLKNETSGQKRGFKTNLRNYFTEYSSNTGFHGMKYLGEQNRTIIEKQHYKNFHSLLINKTEWSLEYGYDKAADQDTYPKRALHAGALFDFELKIRTLDEELDFTCGSSIQGYKIQIHHPAMIPRVKQQHFRIPLDQAVIAAMMPTIMSTSEAIKSYQPERRQCFFPSERSLKYFKIYTQQNCQIECKTNFTMKMCGCVDFYMPREKNTKICGATKKNCMLQAEDYLLSEGIVNSIRHYKGLPLENDEYHQTVEKCNCMPECNAMTYIIENSQSEWDWVRKYQFDRNSVTLNKSTTHVSYLQVFFKGNQFITSERNELYGPTDFLANFGGLLGLFTGFTMLSLIEILYYLTLRLVCNIKLFGVKYWSGKRGGFQIDFIIYICNVLSTMDEIRSESEKSKITDTKPESFLRNLQNYFTEYCENSSIHGVKYLGEQRRIIIEKLWWFIALTLALYYCIILIRATYSKWENSPVIVSFATTETPIWKTPFPAVTICPETKSVPKIFNYAEFLHKKQRGEVVPRDDELRLSYVSLLCSYRPGLNLSVNRFGDDDIFDTFQKVGPKFLEKISDCAFMGIPHNCSELFTPIITDAGLCYSFNLLHRNDILSDIVKHYNDFHSKAINASEWSLQYGYGKKSGKNTYPRRALYAGVSFSFDLKIETTSEDLDSECLKTLQGYKVCCNTRCY</sequence>
<evidence type="ECO:0000256" key="6">
    <source>
        <dbReference type="ARBA" id="ARBA00022989"/>
    </source>
</evidence>
<accession>A0A8J6HTH2</accession>
<evidence type="ECO:0000256" key="10">
    <source>
        <dbReference type="ARBA" id="ARBA00023201"/>
    </source>
</evidence>
<dbReference type="Pfam" id="PF00858">
    <property type="entry name" value="ASC"/>
    <property type="match status" value="2"/>
</dbReference>
<dbReference type="PROSITE" id="PS01206">
    <property type="entry name" value="ASC"/>
    <property type="match status" value="1"/>
</dbReference>
<keyword evidence="7" id="KW-0915">Sodium</keyword>
<evidence type="ECO:0000256" key="5">
    <source>
        <dbReference type="ARBA" id="ARBA00022692"/>
    </source>
</evidence>
<evidence type="ECO:0000256" key="1">
    <source>
        <dbReference type="ARBA" id="ARBA00004141"/>
    </source>
</evidence>
<keyword evidence="4 12" id="KW-0894">Sodium channel</keyword>
<evidence type="ECO:0000313" key="14">
    <source>
        <dbReference type="EMBL" id="KAH0820514.1"/>
    </source>
</evidence>
<dbReference type="EMBL" id="JABDTM020011690">
    <property type="protein sequence ID" value="KAH0820514.1"/>
    <property type="molecule type" value="Genomic_DNA"/>
</dbReference>
<keyword evidence="6 13" id="KW-1133">Transmembrane helix</keyword>
<comment type="similarity">
    <text evidence="2 12">Belongs to the amiloride-sensitive sodium channel (TC 1.A.6) family.</text>
</comment>
<dbReference type="Proteomes" id="UP000719412">
    <property type="component" value="Unassembled WGS sequence"/>
</dbReference>
<dbReference type="GO" id="GO:0015280">
    <property type="term" value="F:ligand-gated sodium channel activity"/>
    <property type="evidence" value="ECO:0007669"/>
    <property type="project" value="TreeGrafter"/>
</dbReference>
<dbReference type="AlphaFoldDB" id="A0A8J6HTH2"/>
<evidence type="ECO:0000256" key="3">
    <source>
        <dbReference type="ARBA" id="ARBA00022448"/>
    </source>
</evidence>
<keyword evidence="10 12" id="KW-0739">Sodium transport</keyword>
<keyword evidence="8 12" id="KW-0406">Ion transport</keyword>
<evidence type="ECO:0000256" key="9">
    <source>
        <dbReference type="ARBA" id="ARBA00023136"/>
    </source>
</evidence>
<evidence type="ECO:0000256" key="2">
    <source>
        <dbReference type="ARBA" id="ARBA00007193"/>
    </source>
</evidence>
<reference evidence="14" key="1">
    <citation type="journal article" date="2020" name="J Insects Food Feed">
        <title>The yellow mealworm (Tenebrio molitor) genome: a resource for the emerging insects as food and feed industry.</title>
        <authorList>
            <person name="Eriksson T."/>
            <person name="Andere A."/>
            <person name="Kelstrup H."/>
            <person name="Emery V."/>
            <person name="Picard C."/>
        </authorList>
    </citation>
    <scope>NUCLEOTIDE SEQUENCE</scope>
    <source>
        <strain evidence="14">Stoneville</strain>
        <tissue evidence="14">Whole head</tissue>
    </source>
</reference>
<dbReference type="PANTHER" id="PTHR11690">
    <property type="entry name" value="AMILORIDE-SENSITIVE SODIUM CHANNEL-RELATED"/>
    <property type="match status" value="1"/>
</dbReference>
<dbReference type="GO" id="GO:0005886">
    <property type="term" value="C:plasma membrane"/>
    <property type="evidence" value="ECO:0007669"/>
    <property type="project" value="TreeGrafter"/>
</dbReference>
<evidence type="ECO:0000256" key="12">
    <source>
        <dbReference type="RuleBase" id="RU000679"/>
    </source>
</evidence>
<feature type="transmembrane region" description="Helical" evidence="13">
    <location>
        <begin position="452"/>
        <end position="473"/>
    </location>
</feature>
<gene>
    <name evidence="14" type="ORF">GEV33_002277</name>
</gene>
<reference evidence="14" key="2">
    <citation type="submission" date="2021-08" db="EMBL/GenBank/DDBJ databases">
        <authorList>
            <person name="Eriksson T."/>
        </authorList>
    </citation>
    <scope>NUCLEOTIDE SEQUENCE</scope>
    <source>
        <strain evidence="14">Stoneville</strain>
        <tissue evidence="14">Whole head</tissue>
    </source>
</reference>
<evidence type="ECO:0000256" key="8">
    <source>
        <dbReference type="ARBA" id="ARBA00023065"/>
    </source>
</evidence>
<keyword evidence="5 12" id="KW-0812">Transmembrane</keyword>
<proteinExistence type="inferred from homology"/>
<comment type="subcellular location">
    <subcellularLocation>
        <location evidence="1">Membrane</location>
        <topology evidence="1">Multi-pass membrane protein</topology>
    </subcellularLocation>
</comment>
<evidence type="ECO:0000256" key="7">
    <source>
        <dbReference type="ARBA" id="ARBA00023053"/>
    </source>
</evidence>
<dbReference type="Gene3D" id="2.60.470.10">
    <property type="entry name" value="Acid-sensing ion channels like domains"/>
    <property type="match status" value="1"/>
</dbReference>
<evidence type="ECO:0000256" key="11">
    <source>
        <dbReference type="ARBA" id="ARBA00023303"/>
    </source>
</evidence>